<keyword evidence="3" id="KW-0808">Transferase</keyword>
<dbReference type="InterPro" id="IPR013216">
    <property type="entry name" value="Methyltransf_11"/>
</dbReference>
<dbReference type="CDD" id="cd02440">
    <property type="entry name" value="AdoMet_MTases"/>
    <property type="match status" value="1"/>
</dbReference>
<evidence type="ECO:0000256" key="2">
    <source>
        <dbReference type="ARBA" id="ARBA00022603"/>
    </source>
</evidence>
<dbReference type="Gene3D" id="3.40.50.150">
    <property type="entry name" value="Vaccinia Virus protein VP39"/>
    <property type="match status" value="1"/>
</dbReference>
<gene>
    <name evidence="5" type="ORF">RRG08_000360</name>
</gene>
<protein>
    <recommendedName>
        <fullName evidence="4">Methyltransferase type 11 domain-containing protein</fullName>
    </recommendedName>
</protein>
<keyword evidence="6" id="KW-1185">Reference proteome</keyword>
<dbReference type="InterPro" id="IPR051052">
    <property type="entry name" value="Diverse_substrate_MTase"/>
</dbReference>
<keyword evidence="2" id="KW-0489">Methyltransferase</keyword>
<reference evidence="5" key="1">
    <citation type="journal article" date="2023" name="G3 (Bethesda)">
        <title>A reference genome for the long-term kleptoplast-retaining sea slug Elysia crispata morphotype clarki.</title>
        <authorList>
            <person name="Eastman K.E."/>
            <person name="Pendleton A.L."/>
            <person name="Shaikh M.A."/>
            <person name="Suttiyut T."/>
            <person name="Ogas R."/>
            <person name="Tomko P."/>
            <person name="Gavelis G."/>
            <person name="Widhalm J.R."/>
            <person name="Wisecaver J.H."/>
        </authorList>
    </citation>
    <scope>NUCLEOTIDE SEQUENCE</scope>
    <source>
        <strain evidence="5">ECLA1</strain>
    </source>
</reference>
<dbReference type="PANTHER" id="PTHR44942">
    <property type="entry name" value="METHYLTRANSF_11 DOMAIN-CONTAINING PROTEIN"/>
    <property type="match status" value="1"/>
</dbReference>
<evidence type="ECO:0000313" key="5">
    <source>
        <dbReference type="EMBL" id="KAK3804334.1"/>
    </source>
</evidence>
<dbReference type="Proteomes" id="UP001283361">
    <property type="component" value="Unassembled WGS sequence"/>
</dbReference>
<dbReference type="Pfam" id="PF08241">
    <property type="entry name" value="Methyltransf_11"/>
    <property type="match status" value="1"/>
</dbReference>
<evidence type="ECO:0000313" key="6">
    <source>
        <dbReference type="Proteomes" id="UP001283361"/>
    </source>
</evidence>
<evidence type="ECO:0000259" key="4">
    <source>
        <dbReference type="Pfam" id="PF08241"/>
    </source>
</evidence>
<organism evidence="5 6">
    <name type="scientific">Elysia crispata</name>
    <name type="common">lettuce slug</name>
    <dbReference type="NCBI Taxonomy" id="231223"/>
    <lineage>
        <taxon>Eukaryota</taxon>
        <taxon>Metazoa</taxon>
        <taxon>Spiralia</taxon>
        <taxon>Lophotrochozoa</taxon>
        <taxon>Mollusca</taxon>
        <taxon>Gastropoda</taxon>
        <taxon>Heterobranchia</taxon>
        <taxon>Euthyneura</taxon>
        <taxon>Panpulmonata</taxon>
        <taxon>Sacoglossa</taxon>
        <taxon>Placobranchoidea</taxon>
        <taxon>Plakobranchidae</taxon>
        <taxon>Elysia</taxon>
    </lineage>
</organism>
<proteinExistence type="inferred from homology"/>
<dbReference type="EMBL" id="JAWDGP010000024">
    <property type="protein sequence ID" value="KAK3804334.1"/>
    <property type="molecule type" value="Genomic_DNA"/>
</dbReference>
<dbReference type="GO" id="GO:0008757">
    <property type="term" value="F:S-adenosylmethionine-dependent methyltransferase activity"/>
    <property type="evidence" value="ECO:0007669"/>
    <property type="project" value="InterPro"/>
</dbReference>
<evidence type="ECO:0000256" key="1">
    <source>
        <dbReference type="ARBA" id="ARBA00008361"/>
    </source>
</evidence>
<dbReference type="SUPFAM" id="SSF53335">
    <property type="entry name" value="S-adenosyl-L-methionine-dependent methyltransferases"/>
    <property type="match status" value="1"/>
</dbReference>
<accession>A0AAE1BE98</accession>
<name>A0AAE1BE98_9GAST</name>
<dbReference type="PANTHER" id="PTHR44942:SF4">
    <property type="entry name" value="METHYLTRANSFERASE TYPE 11 DOMAIN-CONTAINING PROTEIN"/>
    <property type="match status" value="1"/>
</dbReference>
<evidence type="ECO:0000256" key="3">
    <source>
        <dbReference type="ARBA" id="ARBA00022679"/>
    </source>
</evidence>
<dbReference type="GO" id="GO:0032259">
    <property type="term" value="P:methylation"/>
    <property type="evidence" value="ECO:0007669"/>
    <property type="project" value="UniProtKB-KW"/>
</dbReference>
<feature type="domain" description="Methyltransferase type 11" evidence="4">
    <location>
        <begin position="131"/>
        <end position="222"/>
    </location>
</feature>
<comment type="caution">
    <text evidence="5">The sequence shown here is derived from an EMBL/GenBank/DDBJ whole genome shotgun (WGS) entry which is preliminary data.</text>
</comment>
<dbReference type="InterPro" id="IPR029063">
    <property type="entry name" value="SAM-dependent_MTases_sf"/>
</dbReference>
<dbReference type="AlphaFoldDB" id="A0AAE1BE98"/>
<comment type="similarity">
    <text evidence="1">Belongs to the methyltransferase superfamily.</text>
</comment>
<sequence>MDGPVATRHSELVRNAGLCSGQWRCRFDHRYLRPEPGDQRLVLARLNQCHEKTRNKLILLNASCPSLTIMDPAHVALARQMMSDTVDKTKMYVDMDQSKAYAEHRPRYTDELFKTIVDYCKETNPNLNLAVDVGCGPGMSTTGFAKYFKKIIGVDVSETQVACAPKDIPNCEFKVGYSDKLPFIKSGTVDLFCTGESFNLMPQKETFAEADRVLRPGGTIAIFGYDLPQSDNPEINAVIQKMYLTMIPYWPKESTQIFDKFASVEIPYPGWIRNDSLKLTITVDPKTYMGMLRSTWPVVAYSKEHPSEDFVGQIYEQVQEILTKSGSGKQTFDISYNLFILMGHKPKP</sequence>